<dbReference type="AlphaFoldDB" id="U7UC58"/>
<dbReference type="SUPFAM" id="SSF52540">
    <property type="entry name" value="P-loop containing nucleoside triphosphate hydrolases"/>
    <property type="match status" value="1"/>
</dbReference>
<organism evidence="12 13">
    <name type="scientific">Megasphaera vaginalis</name>
    <name type="common">ex Srinivasan et al. 2021</name>
    <dbReference type="NCBI Taxonomy" id="1111454"/>
    <lineage>
        <taxon>Bacteria</taxon>
        <taxon>Bacillati</taxon>
        <taxon>Bacillota</taxon>
        <taxon>Negativicutes</taxon>
        <taxon>Veillonellales</taxon>
        <taxon>Veillonellaceae</taxon>
        <taxon>Megasphaera</taxon>
    </lineage>
</organism>
<comment type="subcellular location">
    <subcellularLocation>
        <location evidence="1 10">Cell membrane</location>
        <topology evidence="1 10">Peripheral membrane protein</topology>
    </subcellularLocation>
</comment>
<gene>
    <name evidence="12" type="ORF">HMPREF1250_1620</name>
</gene>
<dbReference type="SMART" id="SM00382">
    <property type="entry name" value="AAA"/>
    <property type="match status" value="1"/>
</dbReference>
<keyword evidence="13" id="KW-1185">Reference proteome</keyword>
<dbReference type="PANTHER" id="PTHR43553:SF24">
    <property type="entry name" value="ENERGY-COUPLING FACTOR TRANSPORTER ATP-BINDING PROTEIN ECFA1"/>
    <property type="match status" value="1"/>
</dbReference>
<dbReference type="Pfam" id="PF00005">
    <property type="entry name" value="ABC_tran"/>
    <property type="match status" value="1"/>
</dbReference>
<dbReference type="GO" id="GO:0006824">
    <property type="term" value="P:cobalt ion transport"/>
    <property type="evidence" value="ECO:0007669"/>
    <property type="project" value="InterPro"/>
</dbReference>
<evidence type="ECO:0000256" key="2">
    <source>
        <dbReference type="ARBA" id="ARBA00005417"/>
    </source>
</evidence>
<dbReference type="InterPro" id="IPR005876">
    <property type="entry name" value="Co_trans_ATP-bd"/>
</dbReference>
<comment type="function">
    <text evidence="9">Probably part of an ABC transporter complex. Responsible for energy coupling to the transport system.</text>
</comment>
<dbReference type="GO" id="GO:0016887">
    <property type="term" value="F:ATP hydrolysis activity"/>
    <property type="evidence" value="ECO:0007669"/>
    <property type="project" value="InterPro"/>
</dbReference>
<keyword evidence="3 10" id="KW-0813">Transport</keyword>
<keyword evidence="4 10" id="KW-1003">Cell membrane</keyword>
<dbReference type="Gene3D" id="3.40.50.300">
    <property type="entry name" value="P-loop containing nucleotide triphosphate hydrolases"/>
    <property type="match status" value="1"/>
</dbReference>
<dbReference type="eggNOG" id="COG1122">
    <property type="taxonomic scope" value="Bacteria"/>
</dbReference>
<dbReference type="NCBIfam" id="NF010167">
    <property type="entry name" value="PRK13648.1"/>
    <property type="match status" value="1"/>
</dbReference>
<dbReference type="InterPro" id="IPR015856">
    <property type="entry name" value="ABC_transpr_CbiO/EcfA_su"/>
</dbReference>
<dbReference type="GO" id="GO:0043190">
    <property type="term" value="C:ATP-binding cassette (ABC) transporter complex"/>
    <property type="evidence" value="ECO:0007669"/>
    <property type="project" value="TreeGrafter"/>
</dbReference>
<dbReference type="Proteomes" id="UP000017090">
    <property type="component" value="Unassembled WGS sequence"/>
</dbReference>
<evidence type="ECO:0000256" key="10">
    <source>
        <dbReference type="RuleBase" id="RU364103"/>
    </source>
</evidence>
<dbReference type="InterPro" id="IPR003439">
    <property type="entry name" value="ABC_transporter-like_ATP-bd"/>
</dbReference>
<evidence type="ECO:0000313" key="12">
    <source>
        <dbReference type="EMBL" id="ERT56439.1"/>
    </source>
</evidence>
<dbReference type="PROSITE" id="PS50893">
    <property type="entry name" value="ABC_TRANSPORTER_2"/>
    <property type="match status" value="1"/>
</dbReference>
<dbReference type="NCBIfam" id="TIGR01166">
    <property type="entry name" value="cbiO"/>
    <property type="match status" value="1"/>
</dbReference>
<evidence type="ECO:0000256" key="8">
    <source>
        <dbReference type="ARBA" id="ARBA00023136"/>
    </source>
</evidence>
<evidence type="ECO:0000256" key="4">
    <source>
        <dbReference type="ARBA" id="ARBA00022475"/>
    </source>
</evidence>
<evidence type="ECO:0000256" key="1">
    <source>
        <dbReference type="ARBA" id="ARBA00004202"/>
    </source>
</evidence>
<keyword evidence="6 10" id="KW-0067">ATP-binding</keyword>
<sequence length="275" mass="30167">MLKADHLSHSYTDEAGRTVYAVKDVSFSIDEGEFVAIIGTNGSGKSTLAKHFNALLRPTEGSCEVCGMQTAQEENLWNIRQHVGMVFQNPDNQIVAAVVEEDVAFGPENLGVPSAEIKERVRTALERVQMTQYAKHGPHLLSGGQKQRIAIAGILAMQSRCIVLDEPTAMLDPKGRREVMDTLLQLHDEGITIVLITHFMEEAVRADRVLVMNQGELVLEGTPRDVFTHVRKLQMMGLDVPVAAELAALLREKGVAVSGQIITKEELGDSLCPLF</sequence>
<evidence type="ECO:0000256" key="9">
    <source>
        <dbReference type="ARBA" id="ARBA00025157"/>
    </source>
</evidence>
<keyword evidence="5 10" id="KW-0547">Nucleotide-binding</keyword>
<proteinExistence type="inferred from homology"/>
<dbReference type="PANTHER" id="PTHR43553">
    <property type="entry name" value="HEAVY METAL TRANSPORTER"/>
    <property type="match status" value="1"/>
</dbReference>
<reference evidence="12 13" key="1">
    <citation type="submission" date="2013-09" db="EMBL/GenBank/DDBJ databases">
        <authorList>
            <person name="Durkin A.S."/>
            <person name="Haft D.R."/>
            <person name="McCorrison J."/>
            <person name="Torralba M."/>
            <person name="Gillis M."/>
            <person name="Haft D.H."/>
            <person name="Methe B."/>
            <person name="Sutton G."/>
            <person name="Nelson K.E."/>
        </authorList>
    </citation>
    <scope>NUCLEOTIDE SEQUENCE [LARGE SCALE GENOMIC DNA]</scope>
    <source>
        <strain evidence="12 13">BV3C16-1</strain>
    </source>
</reference>
<dbReference type="EMBL" id="AWXA01000062">
    <property type="protein sequence ID" value="ERT56439.1"/>
    <property type="molecule type" value="Genomic_DNA"/>
</dbReference>
<evidence type="ECO:0000256" key="6">
    <source>
        <dbReference type="ARBA" id="ARBA00022840"/>
    </source>
</evidence>
<dbReference type="InterPro" id="IPR017871">
    <property type="entry name" value="ABC_transporter-like_CS"/>
</dbReference>
<feature type="domain" description="ABC transporter" evidence="11">
    <location>
        <begin position="2"/>
        <end position="239"/>
    </location>
</feature>
<dbReference type="FunFam" id="3.40.50.300:FF:000224">
    <property type="entry name" value="Energy-coupling factor transporter ATP-binding protein EcfA"/>
    <property type="match status" value="1"/>
</dbReference>
<dbReference type="NCBIfam" id="TIGR04520">
    <property type="entry name" value="ECF_ATPase_1"/>
    <property type="match status" value="1"/>
</dbReference>
<comment type="caution">
    <text evidence="12">The sequence shown here is derived from an EMBL/GenBank/DDBJ whole genome shotgun (WGS) entry which is preliminary data.</text>
</comment>
<evidence type="ECO:0000256" key="5">
    <source>
        <dbReference type="ARBA" id="ARBA00022741"/>
    </source>
</evidence>
<dbReference type="STRING" id="1111454.HMPREF1250_1620"/>
<keyword evidence="7" id="KW-1278">Translocase</keyword>
<comment type="function">
    <text evidence="10">Part of an ABC transporter complex. Responsible for energy coupling to the transport system.</text>
</comment>
<evidence type="ECO:0000256" key="7">
    <source>
        <dbReference type="ARBA" id="ARBA00022967"/>
    </source>
</evidence>
<protein>
    <recommendedName>
        <fullName evidence="10">ABC transporter ATP-binding protein</fullName>
    </recommendedName>
</protein>
<evidence type="ECO:0000313" key="13">
    <source>
        <dbReference type="Proteomes" id="UP000017090"/>
    </source>
</evidence>
<comment type="similarity">
    <text evidence="2 10">Belongs to the ABC transporter superfamily.</text>
</comment>
<dbReference type="CDD" id="cd03225">
    <property type="entry name" value="ABC_cobalt_CbiO_domain1"/>
    <property type="match status" value="1"/>
</dbReference>
<dbReference type="PATRIC" id="fig|1111454.3.peg.2258"/>
<dbReference type="InterPro" id="IPR003593">
    <property type="entry name" value="AAA+_ATPase"/>
</dbReference>
<dbReference type="PROSITE" id="PS00211">
    <property type="entry name" value="ABC_TRANSPORTER_1"/>
    <property type="match status" value="1"/>
</dbReference>
<dbReference type="GO" id="GO:0042626">
    <property type="term" value="F:ATPase-coupled transmembrane transporter activity"/>
    <property type="evidence" value="ECO:0007669"/>
    <property type="project" value="TreeGrafter"/>
</dbReference>
<dbReference type="InterPro" id="IPR027417">
    <property type="entry name" value="P-loop_NTPase"/>
</dbReference>
<name>U7UC58_9FIRM</name>
<dbReference type="GO" id="GO:0005524">
    <property type="term" value="F:ATP binding"/>
    <property type="evidence" value="ECO:0007669"/>
    <property type="project" value="UniProtKB-UniRule"/>
</dbReference>
<dbReference type="InterPro" id="IPR030947">
    <property type="entry name" value="EcfA_1"/>
</dbReference>
<evidence type="ECO:0000259" key="11">
    <source>
        <dbReference type="PROSITE" id="PS50893"/>
    </source>
</evidence>
<dbReference type="InterPro" id="IPR050095">
    <property type="entry name" value="ECF_ABC_transporter_ATP-bd"/>
</dbReference>
<accession>U7UC58</accession>
<evidence type="ECO:0000256" key="3">
    <source>
        <dbReference type="ARBA" id="ARBA00022448"/>
    </source>
</evidence>
<keyword evidence="8 10" id="KW-0472">Membrane</keyword>